<dbReference type="Proteomes" id="UP000283817">
    <property type="component" value="Unassembled WGS sequence"/>
</dbReference>
<dbReference type="AlphaFoldDB" id="A0A444IAG9"/>
<reference evidence="1 2" key="1">
    <citation type="submission" date="2019-01" db="EMBL/GenBank/DDBJ databases">
        <title>RHIZO-ID as a novel technology for direct rhizobia identification.</title>
        <authorList>
            <person name="De Meyer S.E."/>
        </authorList>
    </citation>
    <scope>NUCLEOTIDE SEQUENCE [LARGE SCALE GENOMIC DNA]</scope>
    <source>
        <strain evidence="1 2">WSM448</strain>
    </source>
</reference>
<dbReference type="PROSITE" id="PS51257">
    <property type="entry name" value="PROKAR_LIPOPROTEIN"/>
    <property type="match status" value="1"/>
</dbReference>
<evidence type="ECO:0000313" key="1">
    <source>
        <dbReference type="EMBL" id="RWX35904.1"/>
    </source>
</evidence>
<organism evidence="1 2">
    <name type="scientific">Rhizobium leguminosarum</name>
    <dbReference type="NCBI Taxonomy" id="384"/>
    <lineage>
        <taxon>Bacteria</taxon>
        <taxon>Pseudomonadati</taxon>
        <taxon>Pseudomonadota</taxon>
        <taxon>Alphaproteobacteria</taxon>
        <taxon>Hyphomicrobiales</taxon>
        <taxon>Rhizobiaceae</taxon>
        <taxon>Rhizobium/Agrobacterium group</taxon>
        <taxon>Rhizobium</taxon>
    </lineage>
</organism>
<gene>
    <name evidence="1" type="ORF">EHI47_04375</name>
</gene>
<comment type="caution">
    <text evidence="1">The sequence shown here is derived from an EMBL/GenBank/DDBJ whole genome shotgun (WGS) entry which is preliminary data.</text>
</comment>
<proteinExistence type="predicted"/>
<sequence length="59" mass="6482">MNRFFTLVAGVLIGVSAFTSSCTTPARQDHQDFQYQRDSSTNPACADGFRPSNARSCSY</sequence>
<protein>
    <recommendedName>
        <fullName evidence="3">Lipoprotein</fullName>
    </recommendedName>
</protein>
<name>A0A444IAG9_RHILE</name>
<accession>A0A444IAG9</accession>
<dbReference type="EMBL" id="SBHX01000010">
    <property type="protein sequence ID" value="RWX35904.1"/>
    <property type="molecule type" value="Genomic_DNA"/>
</dbReference>
<evidence type="ECO:0000313" key="2">
    <source>
        <dbReference type="Proteomes" id="UP000283817"/>
    </source>
</evidence>
<evidence type="ECO:0008006" key="3">
    <source>
        <dbReference type="Google" id="ProtNLM"/>
    </source>
</evidence>